<dbReference type="GO" id="GO:0006412">
    <property type="term" value="P:translation"/>
    <property type="evidence" value="ECO:0007669"/>
    <property type="project" value="UniProtKB-UniRule"/>
</dbReference>
<dbReference type="Gene3D" id="3.40.50.10490">
    <property type="entry name" value="Glucose-6-phosphate isomerase like protein, domain 1"/>
    <property type="match status" value="1"/>
</dbReference>
<dbReference type="FunFam" id="3.40.50.10490:FF:000012">
    <property type="entry name" value="40S ribosomal protein SA"/>
    <property type="match status" value="1"/>
</dbReference>
<dbReference type="EMBL" id="HG002310">
    <property type="protein sequence ID" value="CDF41158.1"/>
    <property type="molecule type" value="Genomic_DNA"/>
</dbReference>
<dbReference type="OMA" id="VKNFFEP"/>
<gene>
    <name evidence="9" type="ORF">CHC_T00010206001</name>
</gene>
<evidence type="ECO:0000256" key="1">
    <source>
        <dbReference type="ARBA" id="ARBA00004496"/>
    </source>
</evidence>
<keyword evidence="10" id="KW-1185">Reference proteome</keyword>
<evidence type="ECO:0000256" key="5">
    <source>
        <dbReference type="ARBA" id="ARBA00023274"/>
    </source>
</evidence>
<dbReference type="InterPro" id="IPR027498">
    <property type="entry name" value="Ribosomal_uS2_euk"/>
</dbReference>
<organism evidence="9 10">
    <name type="scientific">Chondrus crispus</name>
    <name type="common">Carrageen Irish moss</name>
    <name type="synonym">Polymorpha crispa</name>
    <dbReference type="NCBI Taxonomy" id="2769"/>
    <lineage>
        <taxon>Eukaryota</taxon>
        <taxon>Rhodophyta</taxon>
        <taxon>Florideophyceae</taxon>
        <taxon>Rhodymeniophycidae</taxon>
        <taxon>Gigartinales</taxon>
        <taxon>Gigartinaceae</taxon>
        <taxon>Chondrus</taxon>
    </lineage>
</organism>
<dbReference type="InterPro" id="IPR018130">
    <property type="entry name" value="Ribosomal_uS2_CS"/>
</dbReference>
<accession>R7QTX2</accession>
<keyword evidence="5 6" id="KW-0687">Ribonucleoprotein</keyword>
<dbReference type="Pfam" id="PF00318">
    <property type="entry name" value="Ribosomal_S2"/>
    <property type="match status" value="1"/>
</dbReference>
<proteinExistence type="inferred from homology"/>
<dbReference type="SUPFAM" id="SSF52313">
    <property type="entry name" value="Ribosomal protein S2"/>
    <property type="match status" value="1"/>
</dbReference>
<dbReference type="InterPro" id="IPR023591">
    <property type="entry name" value="Ribosomal_uS2_flav_dom_sf"/>
</dbReference>
<dbReference type="NCBIfam" id="TIGR01012">
    <property type="entry name" value="uS2_euk_arch"/>
    <property type="match status" value="1"/>
</dbReference>
<evidence type="ECO:0000313" key="9">
    <source>
        <dbReference type="EMBL" id="CDF41158.1"/>
    </source>
</evidence>
<dbReference type="CDD" id="cd01425">
    <property type="entry name" value="RPS2"/>
    <property type="match status" value="1"/>
</dbReference>
<feature type="region of interest" description="Disordered" evidence="8">
    <location>
        <begin position="266"/>
        <end position="316"/>
    </location>
</feature>
<dbReference type="PROSITE" id="PS00963">
    <property type="entry name" value="RIBOSOMAL_S2_2"/>
    <property type="match status" value="1"/>
</dbReference>
<dbReference type="Proteomes" id="UP000012073">
    <property type="component" value="Unassembled WGS sequence"/>
</dbReference>
<evidence type="ECO:0000313" key="10">
    <source>
        <dbReference type="Proteomes" id="UP000012073"/>
    </source>
</evidence>
<comment type="subcellular location">
    <subcellularLocation>
        <location evidence="1 6">Cytoplasm</location>
    </subcellularLocation>
</comment>
<dbReference type="OrthoDB" id="414863at2759"/>
<evidence type="ECO:0000256" key="4">
    <source>
        <dbReference type="ARBA" id="ARBA00022980"/>
    </source>
</evidence>
<dbReference type="PROSITE" id="PS00962">
    <property type="entry name" value="RIBOSOMAL_S2_1"/>
    <property type="match status" value="1"/>
</dbReference>
<reference evidence="10" key="1">
    <citation type="journal article" date="2013" name="Proc. Natl. Acad. Sci. U.S.A.">
        <title>Genome structure and metabolic features in the red seaweed Chondrus crispus shed light on evolution of the Archaeplastida.</title>
        <authorList>
            <person name="Collen J."/>
            <person name="Porcel B."/>
            <person name="Carre W."/>
            <person name="Ball S.G."/>
            <person name="Chaparro C."/>
            <person name="Tonon T."/>
            <person name="Barbeyron T."/>
            <person name="Michel G."/>
            <person name="Noel B."/>
            <person name="Valentin K."/>
            <person name="Elias M."/>
            <person name="Artiguenave F."/>
            <person name="Arun A."/>
            <person name="Aury J.M."/>
            <person name="Barbosa-Neto J.F."/>
            <person name="Bothwell J.H."/>
            <person name="Bouget F.Y."/>
            <person name="Brillet L."/>
            <person name="Cabello-Hurtado F."/>
            <person name="Capella-Gutierrez S."/>
            <person name="Charrier B."/>
            <person name="Cladiere L."/>
            <person name="Cock J.M."/>
            <person name="Coelho S.M."/>
            <person name="Colleoni C."/>
            <person name="Czjzek M."/>
            <person name="Da Silva C."/>
            <person name="Delage L."/>
            <person name="Denoeud F."/>
            <person name="Deschamps P."/>
            <person name="Dittami S.M."/>
            <person name="Gabaldon T."/>
            <person name="Gachon C.M."/>
            <person name="Groisillier A."/>
            <person name="Herve C."/>
            <person name="Jabbari K."/>
            <person name="Katinka M."/>
            <person name="Kloareg B."/>
            <person name="Kowalczyk N."/>
            <person name="Labadie K."/>
            <person name="Leblanc C."/>
            <person name="Lopez P.J."/>
            <person name="McLachlan D.H."/>
            <person name="Meslet-Cladiere L."/>
            <person name="Moustafa A."/>
            <person name="Nehr Z."/>
            <person name="Nyvall Collen P."/>
            <person name="Panaud O."/>
            <person name="Partensky F."/>
            <person name="Poulain J."/>
            <person name="Rensing S.A."/>
            <person name="Rousvoal S."/>
            <person name="Samson G."/>
            <person name="Symeonidi A."/>
            <person name="Weissenbach J."/>
            <person name="Zambounis A."/>
            <person name="Wincker P."/>
            <person name="Boyen C."/>
        </authorList>
    </citation>
    <scope>NUCLEOTIDE SEQUENCE [LARGE SCALE GENOMIC DNA]</scope>
    <source>
        <strain evidence="10">cv. Stackhouse</strain>
    </source>
</reference>
<protein>
    <recommendedName>
        <fullName evidence="6">Small ribosomal subunit protein uS2</fullName>
    </recommendedName>
</protein>
<evidence type="ECO:0000256" key="7">
    <source>
        <dbReference type="RuleBase" id="RU003631"/>
    </source>
</evidence>
<comment type="similarity">
    <text evidence="2 6 7">Belongs to the universal ribosomal protein uS2 family.</text>
</comment>
<comment type="function">
    <text evidence="6">Required for the assembly and/or stability of the 40S ribosomal subunit. Required for the processing of the 20S rRNA-precursor to mature 18S rRNA in a late step of the maturation of 40S ribosomal subunits.</text>
</comment>
<sequence length="316" mass="34232">MVASTEITPRQEDISKMLKCNTHLGTKNCDVLMEPYVFKRRFDGVHLINIATTFDKIKLAARVIAAIDNPHDVVAVSARPYGQRAVLKFSQYTSCQAIAGRWTPGQLTNQIQKKFQEPRLLVVTDPRTDSQAITEASYCNIPTIAFCDTDSPLRYVDIAIPANNKAKHSVALLWWLLAREVLYLRGTIPRSSPWDVMVDLFFYRDPEELDKAEEAANAVAGAAPLGVAPATAYDTTALGDAAGFVPAGADADWSAAPVGAAEYDPTAAPAAQVENWSASAPAPALPLPPAVEGDWEMPAPQAPPAPTSEFPPQQQY</sequence>
<dbReference type="PANTHER" id="PTHR11489">
    <property type="entry name" value="40S RIBOSOMAL PROTEIN SA"/>
    <property type="match status" value="1"/>
</dbReference>
<dbReference type="Gramene" id="CDF41158">
    <property type="protein sequence ID" value="CDF41158"/>
    <property type="gene ID" value="CHC_T00010206001"/>
</dbReference>
<dbReference type="GO" id="GO:0000028">
    <property type="term" value="P:ribosomal small subunit assembly"/>
    <property type="evidence" value="ECO:0007669"/>
    <property type="project" value="UniProtKB-UniRule"/>
</dbReference>
<dbReference type="InterPro" id="IPR001865">
    <property type="entry name" value="Ribosomal_uS2"/>
</dbReference>
<evidence type="ECO:0000256" key="2">
    <source>
        <dbReference type="ARBA" id="ARBA00006242"/>
    </source>
</evidence>
<dbReference type="RefSeq" id="XP_005711452.1">
    <property type="nucleotide sequence ID" value="XM_005711395.1"/>
</dbReference>
<dbReference type="InterPro" id="IPR005707">
    <property type="entry name" value="Ribosomal_uS2_euk/arc"/>
</dbReference>
<dbReference type="HAMAP" id="MF_03015">
    <property type="entry name" value="Ribosomal_S2_euk"/>
    <property type="match status" value="1"/>
</dbReference>
<dbReference type="AlphaFoldDB" id="R7QTX2"/>
<name>R7QTX2_CHOCR</name>
<dbReference type="KEGG" id="ccp:CHC_T00010206001"/>
<comment type="subunit">
    <text evidence="6">Component of the small ribosomal subunit. Mature ribosomes consist of a small (40S) and a large (60S) subunit. The 40S subunit contains about 33 different proteins and 1 molecule of RNA (18S). The 60S subunit contains about 49 different proteins and 3 molecules of RNA (25S, 5.8S and 5S). Interacts with ribosomal protein S21.</text>
</comment>
<keyword evidence="3 6" id="KW-0963">Cytoplasm</keyword>
<dbReference type="GO" id="GO:0022627">
    <property type="term" value="C:cytosolic small ribosomal subunit"/>
    <property type="evidence" value="ECO:0007669"/>
    <property type="project" value="UniProtKB-UniRule"/>
</dbReference>
<dbReference type="STRING" id="2769.R7QTX2"/>
<keyword evidence="4 6" id="KW-0689">Ribosomal protein</keyword>
<feature type="compositionally biased region" description="Low complexity" evidence="8">
    <location>
        <begin position="266"/>
        <end position="282"/>
    </location>
</feature>
<dbReference type="PRINTS" id="PR00395">
    <property type="entry name" value="RIBOSOMALS2"/>
</dbReference>
<evidence type="ECO:0000256" key="6">
    <source>
        <dbReference type="HAMAP-Rule" id="MF_03015"/>
    </source>
</evidence>
<evidence type="ECO:0000256" key="3">
    <source>
        <dbReference type="ARBA" id="ARBA00022490"/>
    </source>
</evidence>
<dbReference type="GeneID" id="17319165"/>
<evidence type="ECO:0000256" key="8">
    <source>
        <dbReference type="SAM" id="MobiDB-lite"/>
    </source>
</evidence>
<dbReference type="GO" id="GO:0003735">
    <property type="term" value="F:structural constituent of ribosome"/>
    <property type="evidence" value="ECO:0007669"/>
    <property type="project" value="UniProtKB-UniRule"/>
</dbReference>